<dbReference type="PROSITE" id="PS50056">
    <property type="entry name" value="TYR_PHOSPHATASE_2"/>
    <property type="match status" value="1"/>
</dbReference>
<dbReference type="InterPro" id="IPR016130">
    <property type="entry name" value="Tyr_Pase_AS"/>
</dbReference>
<dbReference type="HOGENOM" id="CLU_057546_1_2_1"/>
<sequence>MQQETRSSVASTLSSVVIDSVDSISAMGAFDRPCCIDIDMDIIFQIIDPTKIAKSCYPLPPPFVDIDGVANIRTIGDFRRSPSVKVNKHLVYRSANPKGITEEGKIQFMERGIKTVVDVRLEHGCDVIPGLPGVQWLSVPSEVQQAESTPQVTEMLENFQTTPLEAFTTTYTMILERSGKAFELFFTHLRDKPNVPVLVHCSVGKDRTGIAIALLLKILGVDDYDIIYDYALSSLGLGSPMPSFISMFDNFNQAYRGNPLGLMDFLSANPATMKATLAIIREKFGGAENYLITHTDLQSADIEKIRENLLLDRVEQKPVE</sequence>
<dbReference type="Proteomes" id="UP000008063">
    <property type="component" value="Unassembled WGS sequence"/>
</dbReference>
<dbReference type="PANTHER" id="PTHR31126:SF1">
    <property type="entry name" value="TYROSINE SPECIFIC PROTEIN PHOSPHATASES DOMAIN-CONTAINING PROTEIN"/>
    <property type="match status" value="1"/>
</dbReference>
<reference evidence="3" key="1">
    <citation type="journal article" date="2011" name="Science">
        <title>The plant cell wall-decomposing machinery underlies the functional diversity of forest fungi.</title>
        <authorList>
            <person name="Eastwood D.C."/>
            <person name="Floudas D."/>
            <person name="Binder M."/>
            <person name="Majcherczyk A."/>
            <person name="Schneider P."/>
            <person name="Aerts A."/>
            <person name="Asiegbu F.O."/>
            <person name="Baker S.E."/>
            <person name="Barry K."/>
            <person name="Bendiksby M."/>
            <person name="Blumentritt M."/>
            <person name="Coutinho P.M."/>
            <person name="Cullen D."/>
            <person name="de Vries R.P."/>
            <person name="Gathman A."/>
            <person name="Goodell B."/>
            <person name="Henrissat B."/>
            <person name="Ihrmark K."/>
            <person name="Kauserud H."/>
            <person name="Kohler A."/>
            <person name="LaButti K."/>
            <person name="Lapidus A."/>
            <person name="Lavin J.L."/>
            <person name="Lee Y.-H."/>
            <person name="Lindquist E."/>
            <person name="Lilly W."/>
            <person name="Lucas S."/>
            <person name="Morin E."/>
            <person name="Murat C."/>
            <person name="Oguiza J.A."/>
            <person name="Park J."/>
            <person name="Pisabarro A.G."/>
            <person name="Riley R."/>
            <person name="Rosling A."/>
            <person name="Salamov A."/>
            <person name="Schmidt O."/>
            <person name="Schmutz J."/>
            <person name="Skrede I."/>
            <person name="Stenlid J."/>
            <person name="Wiebenga A."/>
            <person name="Xie X."/>
            <person name="Kuees U."/>
            <person name="Hibbett D.S."/>
            <person name="Hoffmeister D."/>
            <person name="Hoegberg N."/>
            <person name="Martin F."/>
            <person name="Grigoriev I.V."/>
            <person name="Watkinson S.C."/>
        </authorList>
    </citation>
    <scope>NUCLEOTIDE SEQUENCE [LARGE SCALE GENOMIC DNA]</scope>
    <source>
        <strain evidence="3">strain S7.3</strain>
    </source>
</reference>
<dbReference type="AlphaFoldDB" id="F8Q8K5"/>
<dbReference type="InParanoid" id="F8Q8K5"/>
<dbReference type="InterPro" id="IPR029021">
    <property type="entry name" value="Prot-tyrosine_phosphatase-like"/>
</dbReference>
<dbReference type="InterPro" id="IPR026893">
    <property type="entry name" value="Tyr/Ser_Pase_IphP-type"/>
</dbReference>
<accession>F8Q8K5</accession>
<dbReference type="Pfam" id="PF13350">
    <property type="entry name" value="Y_phosphatase3"/>
    <property type="match status" value="1"/>
</dbReference>
<feature type="domain" description="Tyrosine specific protein phosphatases" evidence="1">
    <location>
        <begin position="183"/>
        <end position="227"/>
    </location>
</feature>
<evidence type="ECO:0000259" key="1">
    <source>
        <dbReference type="PROSITE" id="PS50056"/>
    </source>
</evidence>
<dbReference type="GO" id="GO:0004721">
    <property type="term" value="F:phosphoprotein phosphatase activity"/>
    <property type="evidence" value="ECO:0007669"/>
    <property type="project" value="InterPro"/>
</dbReference>
<gene>
    <name evidence="2" type="ORF">SERLA73DRAFT_162582</name>
</gene>
<organism evidence="3">
    <name type="scientific">Serpula lacrymans var. lacrymans (strain S7.3)</name>
    <name type="common">Dry rot fungus</name>
    <dbReference type="NCBI Taxonomy" id="936435"/>
    <lineage>
        <taxon>Eukaryota</taxon>
        <taxon>Fungi</taxon>
        <taxon>Dikarya</taxon>
        <taxon>Basidiomycota</taxon>
        <taxon>Agaricomycotina</taxon>
        <taxon>Agaricomycetes</taxon>
        <taxon>Agaricomycetidae</taxon>
        <taxon>Boletales</taxon>
        <taxon>Coniophorineae</taxon>
        <taxon>Serpulaceae</taxon>
        <taxon>Serpula</taxon>
    </lineage>
</organism>
<dbReference type="PANTHER" id="PTHR31126">
    <property type="entry name" value="TYROSINE-PROTEIN PHOSPHATASE"/>
    <property type="match status" value="1"/>
</dbReference>
<dbReference type="EMBL" id="GL945485">
    <property type="protein sequence ID" value="EGN95893.1"/>
    <property type="molecule type" value="Genomic_DNA"/>
</dbReference>
<name>F8Q8K5_SERL3</name>
<dbReference type="STRING" id="936435.F8Q8K5"/>
<dbReference type="PROSITE" id="PS00383">
    <property type="entry name" value="TYR_PHOSPHATASE_1"/>
    <property type="match status" value="1"/>
</dbReference>
<dbReference type="SUPFAM" id="SSF52799">
    <property type="entry name" value="(Phosphotyrosine protein) phosphatases II"/>
    <property type="match status" value="1"/>
</dbReference>
<protein>
    <recommendedName>
        <fullName evidence="1">Tyrosine specific protein phosphatases domain-containing protein</fullName>
    </recommendedName>
</protein>
<dbReference type="eggNOG" id="ENOG502S0PE">
    <property type="taxonomic scope" value="Eukaryota"/>
</dbReference>
<evidence type="ECO:0000313" key="2">
    <source>
        <dbReference type="EMBL" id="EGN95893.1"/>
    </source>
</evidence>
<dbReference type="Gene3D" id="3.90.190.10">
    <property type="entry name" value="Protein tyrosine phosphatase superfamily"/>
    <property type="match status" value="1"/>
</dbReference>
<proteinExistence type="predicted"/>
<evidence type="ECO:0000313" key="3">
    <source>
        <dbReference type="Proteomes" id="UP000008063"/>
    </source>
</evidence>
<keyword evidence="3" id="KW-1185">Reference proteome</keyword>
<dbReference type="InterPro" id="IPR000387">
    <property type="entry name" value="Tyr_Pase_dom"/>
</dbReference>